<name>A0A1H3DAS0_9GAMM</name>
<protein>
    <recommendedName>
        <fullName evidence="2">Glycosyltransferase 2-like domain-containing protein</fullName>
    </recommendedName>
</protein>
<dbReference type="CDD" id="cd04186">
    <property type="entry name" value="GT_2_like_c"/>
    <property type="match status" value="1"/>
</dbReference>
<dbReference type="InterPro" id="IPR029044">
    <property type="entry name" value="Nucleotide-diphossugar_trans"/>
</dbReference>
<dbReference type="STRING" id="488533.SAMN04487960_11213"/>
<dbReference type="PANTHER" id="PTHR43179:SF7">
    <property type="entry name" value="RHAMNOSYLTRANSFERASE WBBL"/>
    <property type="match status" value="1"/>
</dbReference>
<proteinExistence type="predicted"/>
<evidence type="ECO:0000259" key="2">
    <source>
        <dbReference type="Pfam" id="PF00535"/>
    </source>
</evidence>
<evidence type="ECO:0000256" key="1">
    <source>
        <dbReference type="SAM" id="Coils"/>
    </source>
</evidence>
<evidence type="ECO:0000313" key="3">
    <source>
        <dbReference type="EMBL" id="SDX63495.1"/>
    </source>
</evidence>
<keyword evidence="4" id="KW-1185">Reference proteome</keyword>
<gene>
    <name evidence="3" type="ORF">SAMN04487960_11213</name>
</gene>
<dbReference type="SUPFAM" id="SSF53756">
    <property type="entry name" value="UDP-Glycosyltransferase/glycogen phosphorylase"/>
    <property type="match status" value="1"/>
</dbReference>
<dbReference type="SUPFAM" id="SSF53448">
    <property type="entry name" value="Nucleotide-diphospho-sugar transferases"/>
    <property type="match status" value="1"/>
</dbReference>
<dbReference type="InterPro" id="IPR001173">
    <property type="entry name" value="Glyco_trans_2-like"/>
</dbReference>
<dbReference type="CDD" id="cd03801">
    <property type="entry name" value="GT4_PimA-like"/>
    <property type="match status" value="1"/>
</dbReference>
<dbReference type="Gene3D" id="3.40.50.2000">
    <property type="entry name" value="Glycogen Phosphorylase B"/>
    <property type="match status" value="1"/>
</dbReference>
<dbReference type="RefSeq" id="WP_091817080.1">
    <property type="nucleotide sequence ID" value="NZ_FNNE01000012.1"/>
</dbReference>
<dbReference type="Gene3D" id="3.40.50.300">
    <property type="entry name" value="P-loop containing nucleotide triphosphate hydrolases"/>
    <property type="match status" value="1"/>
</dbReference>
<dbReference type="Proteomes" id="UP000199675">
    <property type="component" value="Unassembled WGS sequence"/>
</dbReference>
<organism evidence="3 4">
    <name type="scientific">Marinobacter mobilis</name>
    <dbReference type="NCBI Taxonomy" id="488533"/>
    <lineage>
        <taxon>Bacteria</taxon>
        <taxon>Pseudomonadati</taxon>
        <taxon>Pseudomonadota</taxon>
        <taxon>Gammaproteobacteria</taxon>
        <taxon>Pseudomonadales</taxon>
        <taxon>Marinobacteraceae</taxon>
        <taxon>Marinobacter</taxon>
    </lineage>
</organism>
<dbReference type="EMBL" id="FNNE01000012">
    <property type="protein sequence ID" value="SDX63495.1"/>
    <property type="molecule type" value="Genomic_DNA"/>
</dbReference>
<keyword evidence="1" id="KW-0175">Coiled coil</keyword>
<dbReference type="Pfam" id="PF00535">
    <property type="entry name" value="Glycos_transf_2"/>
    <property type="match status" value="1"/>
</dbReference>
<dbReference type="Pfam" id="PF13692">
    <property type="entry name" value="Glyco_trans_1_4"/>
    <property type="match status" value="1"/>
</dbReference>
<sequence>MKNVPMKRVIVVLGMHRSGTSAITRGLQELGADLGTNLMPAVEGDNEKGFWEDLGAYRINERILEKLGSSWDGLAQISTESLMSDLLAEERRDAVALLEERFANVDTFAFKDPRTVNLLPFWQSVFAELNLDDRYLITVRNPRSVADSLSRRNGFVREKSFCLWMQHSCNSLIHVGNRPSVVVDYDHFMAAPRKELERVASALGLKHPDESSAGYKAYLNEFLSADLRHSKYDSAHDRNDVVPAFVSGVYEQFLVLSASHGSVVSEVVASQKWQSFYAHFGQYAALAEHADCLEQAARELSAELDRSREQIAAQELKLSTMEAECANHRNASEKTLTSIYGRLSAFNRSVLGRLFFLLENLYLLLRLQPRGKTCYRQLVEESDLYLSNKGVGSEDLVDGPTSRLRMIARIAKYVLNHPYSSLRLVSLYRLKKLFQTVFLSDSGTAQNWVSARFPSEHKARRRPVIFPESEMVEESELEFPRFDSVQVSIVIPVYNQYRTTLSCLKSVLAHTEGVAYEVIVADDCSTDITGSIESRISNITVARGEQNFGFLKNCNHAVTYARGDYVVLLNNDTNVQKGWLTALLEVIQGHTDVGMVGPKLLFEDGVLQEAGGIVWQDGSGWNYGRGQSPELPEFNYVRETDYISGACILFAKAVWDELGGFDERFCPAYYEDTDLAFLMRDRGLKVVYQPASEVVHFEGVSNGTDVGSGIKKHQAINQQVFRDKWREVLDEDHFPNAVNVFQARERSVRKKTVVFVDHYVPFYDKDAGSRSTYLYVKSMVAAGLNVKFVPANFFPHEPYTRDLQQLGVEVLYGEKYARTWKHWFSENSRFIDVVYLHRPHVTEDFIDHLTNLQPRPKLIYFGHDLHYLRTTREASLLGNESVLADADDWKRRELSIFGKVDKVYYPSVVEVEEVRKVSPQTDVSAIPLYLLKKPEPDAYCHSEREGLLFVGGFGHPPNADAVTWFAKEVFPTLRNRNPNITLHVVGSNVPDTIRSLANSHIKVHGFLSDDDLAALYRKVKLCVVPLRFGAGVKGKILEALQAGLPISTTSIGAEGLPDADKVMAIADEPDAMAMQILDLYESDAACGKYLSGYGDYIEAHFSQTQVQRVIERDFLN</sequence>
<dbReference type="Gene3D" id="3.90.550.10">
    <property type="entry name" value="Spore Coat Polysaccharide Biosynthesis Protein SpsA, Chain A"/>
    <property type="match status" value="1"/>
</dbReference>
<feature type="domain" description="Glycosyltransferase 2-like" evidence="2">
    <location>
        <begin position="488"/>
        <end position="597"/>
    </location>
</feature>
<dbReference type="PANTHER" id="PTHR43179">
    <property type="entry name" value="RHAMNOSYLTRANSFERASE WBBL"/>
    <property type="match status" value="1"/>
</dbReference>
<evidence type="ECO:0000313" key="4">
    <source>
        <dbReference type="Proteomes" id="UP000199675"/>
    </source>
</evidence>
<feature type="coiled-coil region" evidence="1">
    <location>
        <begin position="283"/>
        <end position="331"/>
    </location>
</feature>
<reference evidence="3 4" key="1">
    <citation type="submission" date="2016-10" db="EMBL/GenBank/DDBJ databases">
        <authorList>
            <person name="de Groot N.N."/>
        </authorList>
    </citation>
    <scope>NUCLEOTIDE SEQUENCE [LARGE SCALE GENOMIC DNA]</scope>
    <source>
        <strain evidence="3 4">CGMCC 1.7059</strain>
    </source>
</reference>
<dbReference type="AlphaFoldDB" id="A0A1H3DAS0"/>
<dbReference type="InterPro" id="IPR027417">
    <property type="entry name" value="P-loop_NTPase"/>
</dbReference>
<dbReference type="OrthoDB" id="9807209at2"/>
<dbReference type="SUPFAM" id="SSF52540">
    <property type="entry name" value="P-loop containing nucleoside triphosphate hydrolases"/>
    <property type="match status" value="1"/>
</dbReference>
<accession>A0A1H3DAS0</accession>